<gene>
    <name evidence="2" type="ORF">NR989_04305</name>
</gene>
<dbReference type="EMBL" id="CP102381">
    <property type="protein sequence ID" value="WEJ63479.1"/>
    <property type="molecule type" value="Genomic_DNA"/>
</dbReference>
<dbReference type="Gene3D" id="1.25.40.10">
    <property type="entry name" value="Tetratricopeptide repeat domain"/>
    <property type="match status" value="2"/>
</dbReference>
<evidence type="ECO:0000313" key="3">
    <source>
        <dbReference type="Proteomes" id="UP001222275"/>
    </source>
</evidence>
<dbReference type="SUPFAM" id="SSF52833">
    <property type="entry name" value="Thioredoxin-like"/>
    <property type="match status" value="1"/>
</dbReference>
<keyword evidence="3" id="KW-1185">Reference proteome</keyword>
<name>A0ABY8CBY0_9GAMM</name>
<accession>A0ABY8CBY0</accession>
<evidence type="ECO:0000313" key="2">
    <source>
        <dbReference type="EMBL" id="WEJ63479.1"/>
    </source>
</evidence>
<dbReference type="PANTHER" id="PTHR45663:SF11">
    <property type="entry name" value="GEO12009P1"/>
    <property type="match status" value="1"/>
</dbReference>
<dbReference type="Pfam" id="PF00085">
    <property type="entry name" value="Thioredoxin"/>
    <property type="match status" value="1"/>
</dbReference>
<dbReference type="Gene3D" id="3.40.30.10">
    <property type="entry name" value="Glutaredoxin"/>
    <property type="match status" value="1"/>
</dbReference>
<proteinExistence type="predicted"/>
<dbReference type="Pfam" id="PF14559">
    <property type="entry name" value="TPR_19"/>
    <property type="match status" value="1"/>
</dbReference>
<dbReference type="Proteomes" id="UP001222275">
    <property type="component" value="Chromosome"/>
</dbReference>
<dbReference type="InterPro" id="IPR013766">
    <property type="entry name" value="Thioredoxin_domain"/>
</dbReference>
<dbReference type="PANTHER" id="PTHR45663">
    <property type="entry name" value="GEO12009P1"/>
    <property type="match status" value="1"/>
</dbReference>
<dbReference type="Pfam" id="PF14561">
    <property type="entry name" value="TPR_20"/>
    <property type="match status" value="1"/>
</dbReference>
<sequence length="291" mass="32667">MAAQEIYNFEISDDNFDSLVLINSHKLPVFVLFLSPISPTCIAMENALIDYAEKFAGQFILARLDIDMYTQVRDRLEVKNVPMLKIFKDGEMVHQELGSMTEESLAQVFRKFDIFDPAEDLRLQAEEKHKNGETPEAIKLLAQAAQMNPSNIKIAMDMCQIFLDINMLAEAAELFTKLPNKIKETETGRFLIGQITFKKLALDTDGKLALTTKLAETPDDEDIQFDLAICLIAEQAYKEGMAQLFGLLKQNPDAKGGGAQELAVVVINMLDLNNKELASEFRRQLSNILAV</sequence>
<evidence type="ECO:0000259" key="1">
    <source>
        <dbReference type="Pfam" id="PF00085"/>
    </source>
</evidence>
<feature type="domain" description="Thioredoxin" evidence="1">
    <location>
        <begin position="10"/>
        <end position="109"/>
    </location>
</feature>
<dbReference type="InterPro" id="IPR011990">
    <property type="entry name" value="TPR-like_helical_dom_sf"/>
</dbReference>
<dbReference type="RefSeq" id="WP_275595736.1">
    <property type="nucleotide sequence ID" value="NZ_CP102381.1"/>
</dbReference>
<dbReference type="SUPFAM" id="SSF48452">
    <property type="entry name" value="TPR-like"/>
    <property type="match status" value="1"/>
</dbReference>
<dbReference type="InterPro" id="IPR036249">
    <property type="entry name" value="Thioredoxin-like_sf"/>
</dbReference>
<organism evidence="2 3">
    <name type="scientific">Thiomicrorhabdus lithotrophica</name>
    <dbReference type="NCBI Taxonomy" id="2949997"/>
    <lineage>
        <taxon>Bacteria</taxon>
        <taxon>Pseudomonadati</taxon>
        <taxon>Pseudomonadota</taxon>
        <taxon>Gammaproteobacteria</taxon>
        <taxon>Thiotrichales</taxon>
        <taxon>Piscirickettsiaceae</taxon>
        <taxon>Thiomicrorhabdus</taxon>
    </lineage>
</organism>
<protein>
    <submittedName>
        <fullName evidence="2">Tetratricopeptide repeat protein</fullName>
    </submittedName>
</protein>
<reference evidence="2 3" key="1">
    <citation type="submission" date="2022-06" db="EMBL/GenBank/DDBJ databases">
        <title>Thiomicrohabdus sp. nov, an obligately chemolithoautotrophic, sulfur-oxidizing bacterium isolated from beach of Guanyin Mountain. Amoy.</title>
        <authorList>
            <person name="Zhu H."/>
        </authorList>
    </citation>
    <scope>NUCLEOTIDE SEQUENCE [LARGE SCALE GENOMIC DNA]</scope>
    <source>
        <strain evidence="2 3">XGS-01</strain>
    </source>
</reference>